<dbReference type="OrthoDB" id="2344346at2759"/>
<feature type="transmembrane region" description="Helical" evidence="1">
    <location>
        <begin position="279"/>
        <end position="296"/>
    </location>
</feature>
<feature type="transmembrane region" description="Helical" evidence="1">
    <location>
        <begin position="247"/>
        <end position="267"/>
    </location>
</feature>
<dbReference type="InterPro" id="IPR002656">
    <property type="entry name" value="Acyl_transf_3_dom"/>
</dbReference>
<dbReference type="Pfam" id="PF01757">
    <property type="entry name" value="Acyl_transf_3"/>
    <property type="match status" value="1"/>
</dbReference>
<comment type="caution">
    <text evidence="3">The sequence shown here is derived from an EMBL/GenBank/DDBJ whole genome shotgun (WGS) entry which is preliminary data.</text>
</comment>
<dbReference type="GO" id="GO:0000271">
    <property type="term" value="P:polysaccharide biosynthetic process"/>
    <property type="evidence" value="ECO:0007669"/>
    <property type="project" value="TreeGrafter"/>
</dbReference>
<feature type="domain" description="Acyltransferase 3" evidence="2">
    <location>
        <begin position="152"/>
        <end position="486"/>
    </location>
</feature>
<feature type="transmembrane region" description="Helical" evidence="1">
    <location>
        <begin position="48"/>
        <end position="69"/>
    </location>
</feature>
<feature type="transmembrane region" description="Helical" evidence="1">
    <location>
        <begin position="392"/>
        <end position="411"/>
    </location>
</feature>
<sequence>MSSILDSKQNQKRFHAAFLDGIRGIAALCVVYEHSQRTYKLSLPITTFYNSGYLGVRCFFVLSAFLLTFRSMLDWEQYHENIEDEKHIDKNARNGGAFESKIDLEADLTDVPLLSSEKLNEISTKTKYNIFYKFLSYNQLKTWIKHQMAIKIWLKFFLRRFMRIYPPYAILLPFIAYNNFLKRAYHQHVIPSTLASHLFLQRAEFTFWTILAEMKYYLCIPIIVIGYVELARFGAYITNYLFRRPKIGAWTCRILCNIILMIIRTNLLTSYKHYHDEYLQTNAHIFMAGTICSIWYREIIRLGLLPLSSKEEKDLTSKSNNFNNFDGILHTNLSFMKRIIKKLPSRYQLIRFFFDLGCYITLFMILCTFPHLSEKILGLPRIRFELVLENRFGGFLYAILILAGLLSRNGSFINACSCNFLRFCGRISFSIYLLHPIALTFVNEHLTWMGLNNTEDEFDKREKANNMFDAVIMSYFLTIILAWLYYNIVEKPSMNLANYIAKRWLNEVKLAKPDYKSVNHE</sequence>
<keyword evidence="1" id="KW-0812">Transmembrane</keyword>
<dbReference type="PANTHER" id="PTHR23028:SF53">
    <property type="entry name" value="ACYL_TRANSF_3 DOMAIN-CONTAINING PROTEIN"/>
    <property type="match status" value="1"/>
</dbReference>
<dbReference type="EMBL" id="WTPW01000416">
    <property type="protein sequence ID" value="KAF0513374.1"/>
    <property type="molecule type" value="Genomic_DNA"/>
</dbReference>
<name>A0A8H4ELW4_GIGMA</name>
<reference evidence="3 4" key="1">
    <citation type="journal article" date="2019" name="Environ. Microbiol.">
        <title>At the nexus of three kingdoms: the genome of the mycorrhizal fungus Gigaspora margarita provides insights into plant, endobacterial and fungal interactions.</title>
        <authorList>
            <person name="Venice F."/>
            <person name="Ghignone S."/>
            <person name="Salvioli di Fossalunga A."/>
            <person name="Amselem J."/>
            <person name="Novero M."/>
            <person name="Xianan X."/>
            <person name="Sedzielewska Toro K."/>
            <person name="Morin E."/>
            <person name="Lipzen A."/>
            <person name="Grigoriev I.V."/>
            <person name="Henrissat B."/>
            <person name="Martin F.M."/>
            <person name="Bonfante P."/>
        </authorList>
    </citation>
    <scope>NUCLEOTIDE SEQUENCE [LARGE SCALE GENOMIC DNA]</scope>
    <source>
        <strain evidence="3 4">BEG34</strain>
    </source>
</reference>
<accession>A0A8H4ELW4</accession>
<dbReference type="AlphaFoldDB" id="A0A8H4ELW4"/>
<dbReference type="PANTHER" id="PTHR23028">
    <property type="entry name" value="ACETYLTRANSFERASE"/>
    <property type="match status" value="1"/>
</dbReference>
<organism evidence="3 4">
    <name type="scientific">Gigaspora margarita</name>
    <dbReference type="NCBI Taxonomy" id="4874"/>
    <lineage>
        <taxon>Eukaryota</taxon>
        <taxon>Fungi</taxon>
        <taxon>Fungi incertae sedis</taxon>
        <taxon>Mucoromycota</taxon>
        <taxon>Glomeromycotina</taxon>
        <taxon>Glomeromycetes</taxon>
        <taxon>Diversisporales</taxon>
        <taxon>Gigasporaceae</taxon>
        <taxon>Gigaspora</taxon>
    </lineage>
</organism>
<keyword evidence="1" id="KW-0472">Membrane</keyword>
<dbReference type="Proteomes" id="UP000439903">
    <property type="component" value="Unassembled WGS sequence"/>
</dbReference>
<feature type="transmembrane region" description="Helical" evidence="1">
    <location>
        <begin position="423"/>
        <end position="442"/>
    </location>
</feature>
<feature type="transmembrane region" description="Helical" evidence="1">
    <location>
        <begin position="164"/>
        <end position="181"/>
    </location>
</feature>
<gene>
    <name evidence="3" type="ORF">F8M41_017789</name>
</gene>
<evidence type="ECO:0000313" key="4">
    <source>
        <dbReference type="Proteomes" id="UP000439903"/>
    </source>
</evidence>
<keyword evidence="4" id="KW-1185">Reference proteome</keyword>
<proteinExistence type="predicted"/>
<dbReference type="GO" id="GO:0016020">
    <property type="term" value="C:membrane"/>
    <property type="evidence" value="ECO:0007669"/>
    <property type="project" value="TreeGrafter"/>
</dbReference>
<dbReference type="GO" id="GO:0016747">
    <property type="term" value="F:acyltransferase activity, transferring groups other than amino-acyl groups"/>
    <property type="evidence" value="ECO:0007669"/>
    <property type="project" value="InterPro"/>
</dbReference>
<feature type="transmembrane region" description="Helical" evidence="1">
    <location>
        <begin position="352"/>
        <end position="372"/>
    </location>
</feature>
<feature type="transmembrane region" description="Helical" evidence="1">
    <location>
        <begin position="467"/>
        <end position="486"/>
    </location>
</feature>
<feature type="transmembrane region" description="Helical" evidence="1">
    <location>
        <begin position="214"/>
        <end position="235"/>
    </location>
</feature>
<protein>
    <submittedName>
        <fullName evidence="3">Peptidoglycan/LPS O-acetylase OafA/YrhL</fullName>
    </submittedName>
</protein>
<evidence type="ECO:0000256" key="1">
    <source>
        <dbReference type="SAM" id="Phobius"/>
    </source>
</evidence>
<evidence type="ECO:0000259" key="2">
    <source>
        <dbReference type="Pfam" id="PF01757"/>
    </source>
</evidence>
<evidence type="ECO:0000313" key="3">
    <source>
        <dbReference type="EMBL" id="KAF0513374.1"/>
    </source>
</evidence>
<dbReference type="InterPro" id="IPR050879">
    <property type="entry name" value="Acyltransferase_3"/>
</dbReference>
<keyword evidence="1" id="KW-1133">Transmembrane helix</keyword>